<dbReference type="EMBL" id="BJWL01000003">
    <property type="protein sequence ID" value="GFY83510.1"/>
    <property type="molecule type" value="Genomic_DNA"/>
</dbReference>
<dbReference type="InterPro" id="IPR013830">
    <property type="entry name" value="SGNH_hydro"/>
</dbReference>
<dbReference type="Gene3D" id="3.40.50.1110">
    <property type="entry name" value="SGNH hydrolase"/>
    <property type="match status" value="1"/>
</dbReference>
<dbReference type="Proteomes" id="UP000585474">
    <property type="component" value="Unassembled WGS sequence"/>
</dbReference>
<dbReference type="SUPFAM" id="SSF52266">
    <property type="entry name" value="SGNH hydrolase"/>
    <property type="match status" value="1"/>
</dbReference>
<comment type="similarity">
    <text evidence="1">Belongs to the 'GDSL' lipolytic enzyme family.</text>
</comment>
<keyword evidence="2 4" id="KW-0378">Hydrolase</keyword>
<dbReference type="OrthoDB" id="671439at2759"/>
<proteinExistence type="inferred from homology"/>
<gene>
    <name evidence="4" type="ORF">Acr_03g0002840</name>
</gene>
<feature type="domain" description="SGNH hydrolase-type esterase" evidence="3">
    <location>
        <begin position="11"/>
        <end position="218"/>
    </location>
</feature>
<dbReference type="InterPro" id="IPR045136">
    <property type="entry name" value="Iah1-like"/>
</dbReference>
<evidence type="ECO:0000259" key="3">
    <source>
        <dbReference type="Pfam" id="PF13472"/>
    </source>
</evidence>
<dbReference type="PANTHER" id="PTHR14209">
    <property type="entry name" value="ISOAMYL ACETATE-HYDROLYZING ESTERASE 1"/>
    <property type="match status" value="1"/>
</dbReference>
<dbReference type="Pfam" id="PF13472">
    <property type="entry name" value="Lipase_GDSL_2"/>
    <property type="match status" value="1"/>
</dbReference>
<dbReference type="PANTHER" id="PTHR14209:SF9">
    <property type="entry name" value="GDSL ESTERASE_LIPASE CPRD49"/>
    <property type="match status" value="1"/>
</dbReference>
<dbReference type="GO" id="GO:0016788">
    <property type="term" value="F:hydrolase activity, acting on ester bonds"/>
    <property type="evidence" value="ECO:0007669"/>
    <property type="project" value="InterPro"/>
</dbReference>
<dbReference type="AlphaFoldDB" id="A0A7J0EAT8"/>
<dbReference type="FunFam" id="3.40.50.1110:FF:000002">
    <property type="entry name" value="isoamyl acetate-hydrolyzing esterase 1 homolog"/>
    <property type="match status" value="1"/>
</dbReference>
<reference evidence="4 5" key="1">
    <citation type="submission" date="2019-07" db="EMBL/GenBank/DDBJ databases">
        <title>De Novo Assembly of kiwifruit Actinidia rufa.</title>
        <authorList>
            <person name="Sugita-Konishi S."/>
            <person name="Sato K."/>
            <person name="Mori E."/>
            <person name="Abe Y."/>
            <person name="Kisaki G."/>
            <person name="Hamano K."/>
            <person name="Suezawa K."/>
            <person name="Otani M."/>
            <person name="Fukuda T."/>
            <person name="Manabe T."/>
            <person name="Gomi K."/>
            <person name="Tabuchi M."/>
            <person name="Akimitsu K."/>
            <person name="Kataoka I."/>
        </authorList>
    </citation>
    <scope>NUCLEOTIDE SEQUENCE [LARGE SCALE GENOMIC DNA]</scope>
    <source>
        <strain evidence="5">cv. Fuchu</strain>
    </source>
</reference>
<evidence type="ECO:0000313" key="5">
    <source>
        <dbReference type="Proteomes" id="UP000585474"/>
    </source>
</evidence>
<evidence type="ECO:0000313" key="4">
    <source>
        <dbReference type="EMBL" id="GFY83510.1"/>
    </source>
</evidence>
<dbReference type="InterPro" id="IPR036514">
    <property type="entry name" value="SGNH_hydro_sf"/>
</dbReference>
<name>A0A7J0EAT8_9ERIC</name>
<evidence type="ECO:0000256" key="2">
    <source>
        <dbReference type="ARBA" id="ARBA00022801"/>
    </source>
</evidence>
<organism evidence="4 5">
    <name type="scientific">Actinidia rufa</name>
    <dbReference type="NCBI Taxonomy" id="165716"/>
    <lineage>
        <taxon>Eukaryota</taxon>
        <taxon>Viridiplantae</taxon>
        <taxon>Streptophyta</taxon>
        <taxon>Embryophyta</taxon>
        <taxon>Tracheophyta</taxon>
        <taxon>Spermatophyta</taxon>
        <taxon>Magnoliopsida</taxon>
        <taxon>eudicotyledons</taxon>
        <taxon>Gunneridae</taxon>
        <taxon>Pentapetalae</taxon>
        <taxon>asterids</taxon>
        <taxon>Ericales</taxon>
        <taxon>Actinidiaceae</taxon>
        <taxon>Actinidia</taxon>
    </lineage>
</organism>
<accession>A0A7J0EAT8</accession>
<dbReference type="CDD" id="cd01838">
    <property type="entry name" value="Isoamyl_acetate_hydrolase_like"/>
    <property type="match status" value="1"/>
</dbReference>
<comment type="caution">
    <text evidence="4">The sequence shown here is derived from an EMBL/GenBank/DDBJ whole genome shotgun (WGS) entry which is preliminary data.</text>
</comment>
<keyword evidence="5" id="KW-1185">Reference proteome</keyword>
<sequence>MVGPQRPQFVLFGSSIVQLSFSDGGWGAILADVYSRKMYKFVDALHIGSVGTSIVIVEADILVRGYYGWNSRRALQVLDEVFPKDAASHPSLVIVYFGGNDSMGPHPSGLGPHVPLLEYIENMRKIALHLKSLSKNTRVIFLSCPPVNEAKIQENRSKYLSELVRTNELCRSYSEACIELCQEMGVKVVDLFTAFQRRDDWLTACFTDGVHLSAEGSKVVVEEVLKVLKEAEWEPCLHWKSMPTEFGVNSPYDLVRLRWKNDYKSLGMDLLQRNTVGLSCNFKSVTKL</sequence>
<evidence type="ECO:0000256" key="1">
    <source>
        <dbReference type="ARBA" id="ARBA00008668"/>
    </source>
</evidence>
<protein>
    <submittedName>
        <fullName evidence="4">SGNH hydrolase-type esterase superfamily protein</fullName>
    </submittedName>
</protein>